<gene>
    <name evidence="1" type="ORF">GCM10008013_07450</name>
</gene>
<evidence type="ECO:0000313" key="1">
    <source>
        <dbReference type="EMBL" id="GGH14018.1"/>
    </source>
</evidence>
<dbReference type="RefSeq" id="WP_188535956.1">
    <property type="nucleotide sequence ID" value="NZ_BMFT01000001.1"/>
</dbReference>
<dbReference type="Proteomes" id="UP000659344">
    <property type="component" value="Unassembled WGS sequence"/>
</dbReference>
<dbReference type="Pfam" id="PF08812">
    <property type="entry name" value="YtxC"/>
    <property type="match status" value="1"/>
</dbReference>
<reference evidence="2" key="1">
    <citation type="journal article" date="2019" name="Int. J. Syst. Evol. Microbiol.">
        <title>The Global Catalogue of Microorganisms (GCM) 10K type strain sequencing project: providing services to taxonomists for standard genome sequencing and annotation.</title>
        <authorList>
            <consortium name="The Broad Institute Genomics Platform"/>
            <consortium name="The Broad Institute Genome Sequencing Center for Infectious Disease"/>
            <person name="Wu L."/>
            <person name="Ma J."/>
        </authorList>
    </citation>
    <scope>NUCLEOTIDE SEQUENCE [LARGE SCALE GENOMIC DNA]</scope>
    <source>
        <strain evidence="2">CGMCC 1.12769</strain>
    </source>
</reference>
<sequence length="301" mass="34200">MDFFMICAKLDSAESGDLLPGYIEEALNGLYKDKARTELTTQLDGKMVKVLLSVHDTWDTYGNDWPNKLVQRLAEALANYIVEVKEEGIVSEIIASEYSLSSPEQSKAVKELSCKLLGTEQDSVEARRLRMTGLTESCYLFLLENKSLHIDGFITFRLKEYRAKLKEIVDFAVDEYLLDKQYEEFIGLLQYFVYFQEPLTPLVHLMHIRGNEFSVLNQDFSSVSVSSVSGVVARIADQELELEDIVVSTLISLSPSRIVIHTRDPEVVIISTIRRIFGERVELCLLCPHCNLLHQGARHSD</sequence>
<accession>A0ABQ1Y626</accession>
<proteinExistence type="predicted"/>
<organism evidence="1 2">
    <name type="scientific">Paenibacillus segetis</name>
    <dbReference type="NCBI Taxonomy" id="1325360"/>
    <lineage>
        <taxon>Bacteria</taxon>
        <taxon>Bacillati</taxon>
        <taxon>Bacillota</taxon>
        <taxon>Bacilli</taxon>
        <taxon>Bacillales</taxon>
        <taxon>Paenibacillaceae</taxon>
        <taxon>Paenibacillus</taxon>
    </lineage>
</organism>
<dbReference type="EMBL" id="BMFT01000001">
    <property type="protein sequence ID" value="GGH14018.1"/>
    <property type="molecule type" value="Genomic_DNA"/>
</dbReference>
<comment type="caution">
    <text evidence="1">The sequence shown here is derived from an EMBL/GenBank/DDBJ whole genome shotgun (WGS) entry which is preliminary data.</text>
</comment>
<dbReference type="InterPro" id="IPR014199">
    <property type="entry name" value="Spore_YtxC"/>
</dbReference>
<evidence type="ECO:0000313" key="2">
    <source>
        <dbReference type="Proteomes" id="UP000659344"/>
    </source>
</evidence>
<keyword evidence="2" id="KW-1185">Reference proteome</keyword>
<protein>
    <recommendedName>
        <fullName evidence="3">Sporulation protein YtxC</fullName>
    </recommendedName>
</protein>
<evidence type="ECO:0008006" key="3">
    <source>
        <dbReference type="Google" id="ProtNLM"/>
    </source>
</evidence>
<name>A0ABQ1Y626_9BACL</name>